<sequence>MSKSDASREGEASDDTTLLDAEVARLLEEGGLGRSPTLERLLRFLHQRARENQPPKEIEIADAVFDRGDADMSSDASVRVHIHRLRRKLDDYYAGPAQNRPWRLHLPKGSYLLGLTPLAEEEAPPPAVEPPTIAAPRPRRILPVLMAAAALVAGLAGGYWYGGITPLSRMRDTPFWHPITASDRPATIILGDYYIFGERTPDGTVDRMVREFSVNSAQDLQGFKDMGGDPQGRFVDLGLTYLPVGVGPAIRAISPILAGDKAALQVEPISQMDAQAPKNPLVYLGYISGLGALRTPVFQGSRFTVGDSYDELIDRVSGMHYMGSSHLEETNEPGQDYALIASFRAFNGNRVIAIAGTRDAALMAAAEFVARPATLAQLDSIAAHDQSFEALVAIPSLKNVGLDARLLGAWPRKDPTWAAQRPDKFPDALSAKP</sequence>
<gene>
    <name evidence="2" type="ORF">GGR38_004345</name>
</gene>
<dbReference type="RefSeq" id="WP_183628607.1">
    <property type="nucleotide sequence ID" value="NZ_JACIDX010000022.1"/>
</dbReference>
<reference evidence="2 3" key="1">
    <citation type="submission" date="2020-08" db="EMBL/GenBank/DDBJ databases">
        <title>Genomic Encyclopedia of Type Strains, Phase IV (KMG-IV): sequencing the most valuable type-strain genomes for metagenomic binning, comparative biology and taxonomic classification.</title>
        <authorList>
            <person name="Goeker M."/>
        </authorList>
    </citation>
    <scope>NUCLEOTIDE SEQUENCE [LARGE SCALE GENOMIC DNA]</scope>
    <source>
        <strain evidence="2 3">DSM 27057</strain>
    </source>
</reference>
<proteinExistence type="predicted"/>
<evidence type="ECO:0000313" key="2">
    <source>
        <dbReference type="EMBL" id="MBB3957371.1"/>
    </source>
</evidence>
<keyword evidence="1" id="KW-0472">Membrane</keyword>
<dbReference type="Proteomes" id="UP000548867">
    <property type="component" value="Unassembled WGS sequence"/>
</dbReference>
<dbReference type="EMBL" id="JACIDX010000022">
    <property type="protein sequence ID" value="MBB3957371.1"/>
    <property type="molecule type" value="Genomic_DNA"/>
</dbReference>
<evidence type="ECO:0008006" key="4">
    <source>
        <dbReference type="Google" id="ProtNLM"/>
    </source>
</evidence>
<accession>A0A7W6G8J4</accession>
<keyword evidence="1" id="KW-1133">Transmembrane helix</keyword>
<feature type="transmembrane region" description="Helical" evidence="1">
    <location>
        <begin position="141"/>
        <end position="161"/>
    </location>
</feature>
<dbReference type="AlphaFoldDB" id="A0A7W6G8J4"/>
<evidence type="ECO:0000256" key="1">
    <source>
        <dbReference type="SAM" id="Phobius"/>
    </source>
</evidence>
<keyword evidence="1" id="KW-0812">Transmembrane</keyword>
<name>A0A7W6G8J4_9SPHN</name>
<dbReference type="Gene3D" id="1.10.10.10">
    <property type="entry name" value="Winged helix-like DNA-binding domain superfamily/Winged helix DNA-binding domain"/>
    <property type="match status" value="1"/>
</dbReference>
<keyword evidence="3" id="KW-1185">Reference proteome</keyword>
<dbReference type="InterPro" id="IPR036388">
    <property type="entry name" value="WH-like_DNA-bd_sf"/>
</dbReference>
<comment type="caution">
    <text evidence="2">The sequence shown here is derived from an EMBL/GenBank/DDBJ whole genome shotgun (WGS) entry which is preliminary data.</text>
</comment>
<organism evidence="2 3">
    <name type="scientific">Novosphingobium sediminicola</name>
    <dbReference type="NCBI Taxonomy" id="563162"/>
    <lineage>
        <taxon>Bacteria</taxon>
        <taxon>Pseudomonadati</taxon>
        <taxon>Pseudomonadota</taxon>
        <taxon>Alphaproteobacteria</taxon>
        <taxon>Sphingomonadales</taxon>
        <taxon>Sphingomonadaceae</taxon>
        <taxon>Novosphingobium</taxon>
    </lineage>
</organism>
<protein>
    <recommendedName>
        <fullName evidence="4">OmpR/PhoB-type domain-containing protein</fullName>
    </recommendedName>
</protein>
<evidence type="ECO:0000313" key="3">
    <source>
        <dbReference type="Proteomes" id="UP000548867"/>
    </source>
</evidence>